<evidence type="ECO:0000256" key="2">
    <source>
        <dbReference type="ARBA" id="ARBA00022692"/>
    </source>
</evidence>
<feature type="transmembrane region" description="Helical" evidence="5">
    <location>
        <begin position="67"/>
        <end position="88"/>
    </location>
</feature>
<evidence type="ECO:0000256" key="5">
    <source>
        <dbReference type="SAM" id="Phobius"/>
    </source>
</evidence>
<reference evidence="6" key="1">
    <citation type="submission" date="2020-10" db="EMBL/GenBank/DDBJ databases">
        <title>Taxonomic study of unclassified bacteria belonging to the class Ktedonobacteria.</title>
        <authorList>
            <person name="Yabe S."/>
            <person name="Wang C.M."/>
            <person name="Zheng Y."/>
            <person name="Sakai Y."/>
            <person name="Cavaletti L."/>
            <person name="Monciardini P."/>
            <person name="Donadio S."/>
        </authorList>
    </citation>
    <scope>NUCLEOTIDE SEQUENCE</scope>
    <source>
        <strain evidence="6">SOSP1-1</strain>
    </source>
</reference>
<evidence type="ECO:0000256" key="4">
    <source>
        <dbReference type="ARBA" id="ARBA00023136"/>
    </source>
</evidence>
<evidence type="ECO:0008006" key="8">
    <source>
        <dbReference type="Google" id="ProtNLM"/>
    </source>
</evidence>
<dbReference type="InterPro" id="IPR032808">
    <property type="entry name" value="DoxX"/>
</dbReference>
<evidence type="ECO:0000256" key="3">
    <source>
        <dbReference type="ARBA" id="ARBA00022989"/>
    </source>
</evidence>
<dbReference type="RefSeq" id="WP_220195582.1">
    <property type="nucleotide sequence ID" value="NZ_BNJF01000002.1"/>
</dbReference>
<gene>
    <name evidence="6" type="primary">ydgD</name>
    <name evidence="6" type="ORF">KSX_43510</name>
</gene>
<comment type="caution">
    <text evidence="6">The sequence shown here is derived from an EMBL/GenBank/DDBJ whole genome shotgun (WGS) entry which is preliminary data.</text>
</comment>
<keyword evidence="4 5" id="KW-0472">Membrane</keyword>
<proteinExistence type="predicted"/>
<evidence type="ECO:0000313" key="7">
    <source>
        <dbReference type="Proteomes" id="UP000612362"/>
    </source>
</evidence>
<protein>
    <recommendedName>
        <fullName evidence="8">DoxX family protein</fullName>
    </recommendedName>
</protein>
<keyword evidence="2 5" id="KW-0812">Transmembrane</keyword>
<feature type="transmembrane region" description="Helical" evidence="5">
    <location>
        <begin position="40"/>
        <end position="60"/>
    </location>
</feature>
<keyword evidence="7" id="KW-1185">Reference proteome</keyword>
<keyword evidence="3 5" id="KW-1133">Transmembrane helix</keyword>
<accession>A0A8J3I5C0</accession>
<dbReference type="GO" id="GO:0016020">
    <property type="term" value="C:membrane"/>
    <property type="evidence" value="ECO:0007669"/>
    <property type="project" value="UniProtKB-SubCell"/>
</dbReference>
<dbReference type="Proteomes" id="UP000612362">
    <property type="component" value="Unassembled WGS sequence"/>
</dbReference>
<dbReference type="AlphaFoldDB" id="A0A8J3I5C0"/>
<feature type="transmembrane region" description="Helical" evidence="5">
    <location>
        <begin position="94"/>
        <end position="113"/>
    </location>
</feature>
<sequence length="118" mass="13026">MFWIAVVLQILLALAFLGSGATKLTRQKQMVDNFENRYHYPLWFMTITGVIEVIAALALIAGIWAPVLATLGVLLVICTMIGAIATHIRIKDTLPNIIAPTILFVLSVVLLFVHQPMI</sequence>
<dbReference type="Pfam" id="PF13564">
    <property type="entry name" value="DoxX_2"/>
    <property type="match status" value="1"/>
</dbReference>
<evidence type="ECO:0000256" key="1">
    <source>
        <dbReference type="ARBA" id="ARBA00004141"/>
    </source>
</evidence>
<organism evidence="6 7">
    <name type="scientific">Ktedonospora formicarum</name>
    <dbReference type="NCBI Taxonomy" id="2778364"/>
    <lineage>
        <taxon>Bacteria</taxon>
        <taxon>Bacillati</taxon>
        <taxon>Chloroflexota</taxon>
        <taxon>Ktedonobacteria</taxon>
        <taxon>Ktedonobacterales</taxon>
        <taxon>Ktedonobacteraceae</taxon>
        <taxon>Ktedonospora</taxon>
    </lineage>
</organism>
<comment type="subcellular location">
    <subcellularLocation>
        <location evidence="1">Membrane</location>
        <topology evidence="1">Multi-pass membrane protein</topology>
    </subcellularLocation>
</comment>
<name>A0A8J3I5C0_9CHLR</name>
<evidence type="ECO:0000313" key="6">
    <source>
        <dbReference type="EMBL" id="GHO46188.1"/>
    </source>
</evidence>
<dbReference type="EMBL" id="BNJF01000002">
    <property type="protein sequence ID" value="GHO46188.1"/>
    <property type="molecule type" value="Genomic_DNA"/>
</dbReference>